<accession>A0A6L8UV54</accession>
<dbReference type="InterPro" id="IPR029010">
    <property type="entry name" value="ThuA-like"/>
</dbReference>
<organism evidence="3 4">
    <name type="scientific">Paenibacillus silvestris</name>
    <dbReference type="NCBI Taxonomy" id="2606219"/>
    <lineage>
        <taxon>Bacteria</taxon>
        <taxon>Bacillati</taxon>
        <taxon>Bacillota</taxon>
        <taxon>Bacilli</taxon>
        <taxon>Bacillales</taxon>
        <taxon>Paenibacillaceae</taxon>
        <taxon>Paenibacillus</taxon>
    </lineage>
</organism>
<name>A0A6L8UV54_9BACL</name>
<evidence type="ECO:0000313" key="3">
    <source>
        <dbReference type="EMBL" id="MZQ81019.1"/>
    </source>
</evidence>
<dbReference type="AlphaFoldDB" id="A0A6L8UV54"/>
<proteinExistence type="predicted"/>
<dbReference type="Pfam" id="PF06283">
    <property type="entry name" value="ThuA"/>
    <property type="match status" value="1"/>
</dbReference>
<dbReference type="PIRSF" id="PIRSF030013">
    <property type="entry name" value="ThuA"/>
    <property type="match status" value="1"/>
</dbReference>
<dbReference type="Gene3D" id="3.40.50.880">
    <property type="match status" value="1"/>
</dbReference>
<dbReference type="RefSeq" id="WP_161405333.1">
    <property type="nucleotide sequence ID" value="NZ_WTUZ01000007.1"/>
</dbReference>
<dbReference type="InterPro" id="IPR009381">
    <property type="entry name" value="Trehalose_catabolism_ThuA_prok"/>
</dbReference>
<protein>
    <submittedName>
        <fullName evidence="3">Trehalose utilization protein ThuA</fullName>
    </submittedName>
</protein>
<dbReference type="InterPro" id="IPR029062">
    <property type="entry name" value="Class_I_gatase-like"/>
</dbReference>
<sequence length="245" mass="28498">MNEKKRVLIWNEYRHEQINEKVKAIYPKGIHHAIGEGLGSELEIGYATLEEVEHGLSEERLNETDVLIWWGHKAHREVMDEIVERVYKRVLAGMGLIVLHSGHFSKIFKKLMGTTCNLKWREADEKERLWVVAPGHPIVEGIGEYIELEQEEMYGESFEIPTPDELIFVSWFEGGEVFRSGCTYQRGQGKIFYFRPGHETYPTYYNDQIRAVIRNTVHWAAPTTRPAPSFGNRKPLEKLKSQQEV</sequence>
<gene>
    <name evidence="3" type="ORF">GQF01_02570</name>
</gene>
<reference evidence="3 4" key="1">
    <citation type="submission" date="2019-12" db="EMBL/GenBank/DDBJ databases">
        <title>Paenibacillus sp. nov. sp. isolated from soil.</title>
        <authorList>
            <person name="Kim J."/>
            <person name="Jeong S.E."/>
            <person name="Jung H.S."/>
            <person name="Jeon C.O."/>
        </authorList>
    </citation>
    <scope>NUCLEOTIDE SEQUENCE [LARGE SCALE GENOMIC DNA]</scope>
    <source>
        <strain evidence="3 4">5J-6</strain>
    </source>
</reference>
<evidence type="ECO:0000259" key="2">
    <source>
        <dbReference type="Pfam" id="PF06283"/>
    </source>
</evidence>
<feature type="domain" description="ThuA-like" evidence="2">
    <location>
        <begin position="6"/>
        <end position="220"/>
    </location>
</feature>
<evidence type="ECO:0000256" key="1">
    <source>
        <dbReference type="SAM" id="MobiDB-lite"/>
    </source>
</evidence>
<dbReference type="Proteomes" id="UP000481087">
    <property type="component" value="Unassembled WGS sequence"/>
</dbReference>
<comment type="caution">
    <text evidence="3">The sequence shown here is derived from an EMBL/GenBank/DDBJ whole genome shotgun (WGS) entry which is preliminary data.</text>
</comment>
<keyword evidence="4" id="KW-1185">Reference proteome</keyword>
<dbReference type="EMBL" id="WTUZ01000007">
    <property type="protein sequence ID" value="MZQ81019.1"/>
    <property type="molecule type" value="Genomic_DNA"/>
</dbReference>
<feature type="region of interest" description="Disordered" evidence="1">
    <location>
        <begin position="224"/>
        <end position="245"/>
    </location>
</feature>
<dbReference type="SUPFAM" id="SSF52317">
    <property type="entry name" value="Class I glutamine amidotransferase-like"/>
    <property type="match status" value="1"/>
</dbReference>
<feature type="compositionally biased region" description="Basic and acidic residues" evidence="1">
    <location>
        <begin position="234"/>
        <end position="245"/>
    </location>
</feature>
<evidence type="ECO:0000313" key="4">
    <source>
        <dbReference type="Proteomes" id="UP000481087"/>
    </source>
</evidence>